<dbReference type="InterPro" id="IPR012337">
    <property type="entry name" value="RNaseH-like_sf"/>
</dbReference>
<comment type="caution">
    <text evidence="1">The sequence shown here is derived from an EMBL/GenBank/DDBJ whole genome shotgun (WGS) entry which is preliminary data.</text>
</comment>
<protein>
    <submittedName>
        <fullName evidence="1">Uncharacterized protein</fullName>
    </submittedName>
</protein>
<keyword evidence="2" id="KW-1185">Reference proteome</keyword>
<dbReference type="Proteomes" id="UP000193642">
    <property type="component" value="Unassembled WGS sequence"/>
</dbReference>
<proteinExistence type="predicted"/>
<reference evidence="1 2" key="1">
    <citation type="submission" date="2016-07" db="EMBL/GenBank/DDBJ databases">
        <title>Pervasive Adenine N6-methylation of Active Genes in Fungi.</title>
        <authorList>
            <consortium name="DOE Joint Genome Institute"/>
            <person name="Mondo S.J."/>
            <person name="Dannebaum R.O."/>
            <person name="Kuo R.C."/>
            <person name="Labutti K."/>
            <person name="Haridas S."/>
            <person name="Kuo A."/>
            <person name="Salamov A."/>
            <person name="Ahrendt S.R."/>
            <person name="Lipzen A."/>
            <person name="Sullivan W."/>
            <person name="Andreopoulos W.B."/>
            <person name="Clum A."/>
            <person name="Lindquist E."/>
            <person name="Daum C."/>
            <person name="Ramamoorthy G.K."/>
            <person name="Gryganskyi A."/>
            <person name="Culley D."/>
            <person name="Magnuson J.K."/>
            <person name="James T.Y."/>
            <person name="O'Malley M.A."/>
            <person name="Stajich J.E."/>
            <person name="Spatafora J.W."/>
            <person name="Visel A."/>
            <person name="Grigoriev I.V."/>
        </authorList>
    </citation>
    <scope>NUCLEOTIDE SEQUENCE [LARGE SCALE GENOMIC DNA]</scope>
    <source>
        <strain evidence="1 2">JEL800</strain>
    </source>
</reference>
<name>A0A1Y2BC03_9FUNG</name>
<evidence type="ECO:0000313" key="1">
    <source>
        <dbReference type="EMBL" id="ORY32060.1"/>
    </source>
</evidence>
<sequence length="271" mass="30052">MPRQLKAPLTKNSKAVLADALAAVGQYGAASPRATIREKVEALTSFLAFCRLVENKGCVFVGMDPGLINFGWAIFAILPNGERVFCDAGCNKVISGTTADNDSVVMSTQINHFIAMVVERIPVQLKSLPIRFLVEKQFPKPAYNFVAKKFAPPSKKLRQVMEVQNVVVTVLDTRLKGSVETANPLHVSKYWKTRYGQYLLNVKASREDQKAKRRQYNAKKENAMTLMEILGASGTIQRFDGKNSKNHHICDASLIAIACMDWVQAGQAIEY</sequence>
<accession>A0A1Y2BC03</accession>
<gene>
    <name evidence="1" type="ORF">BCR33DRAFT_539322</name>
</gene>
<dbReference type="SUPFAM" id="SSF53098">
    <property type="entry name" value="Ribonuclease H-like"/>
    <property type="match status" value="1"/>
</dbReference>
<dbReference type="GO" id="GO:0003676">
    <property type="term" value="F:nucleic acid binding"/>
    <property type="evidence" value="ECO:0007669"/>
    <property type="project" value="InterPro"/>
</dbReference>
<dbReference type="EMBL" id="MCGO01000073">
    <property type="protein sequence ID" value="ORY32060.1"/>
    <property type="molecule type" value="Genomic_DNA"/>
</dbReference>
<dbReference type="InterPro" id="IPR036397">
    <property type="entry name" value="RNaseH_sf"/>
</dbReference>
<dbReference type="AlphaFoldDB" id="A0A1Y2BC03"/>
<dbReference type="OrthoDB" id="10297371at2759"/>
<dbReference type="Gene3D" id="3.30.420.10">
    <property type="entry name" value="Ribonuclease H-like superfamily/Ribonuclease H"/>
    <property type="match status" value="1"/>
</dbReference>
<organism evidence="1 2">
    <name type="scientific">Rhizoclosmatium globosum</name>
    <dbReference type="NCBI Taxonomy" id="329046"/>
    <lineage>
        <taxon>Eukaryota</taxon>
        <taxon>Fungi</taxon>
        <taxon>Fungi incertae sedis</taxon>
        <taxon>Chytridiomycota</taxon>
        <taxon>Chytridiomycota incertae sedis</taxon>
        <taxon>Chytridiomycetes</taxon>
        <taxon>Chytridiales</taxon>
        <taxon>Chytriomycetaceae</taxon>
        <taxon>Rhizoclosmatium</taxon>
    </lineage>
</organism>
<evidence type="ECO:0000313" key="2">
    <source>
        <dbReference type="Proteomes" id="UP000193642"/>
    </source>
</evidence>